<feature type="transmembrane region" description="Helical" evidence="7">
    <location>
        <begin position="511"/>
        <end position="537"/>
    </location>
</feature>
<dbReference type="PANTHER" id="PTHR33406:SF13">
    <property type="entry name" value="MEMBRANE PROTEIN YDFJ"/>
    <property type="match status" value="1"/>
</dbReference>
<feature type="region of interest" description="Disordered" evidence="6">
    <location>
        <begin position="1041"/>
        <end position="1073"/>
    </location>
</feature>
<keyword evidence="4 7" id="KW-1133">Transmembrane helix</keyword>
<dbReference type="EMBL" id="DSOK01000173">
    <property type="protein sequence ID" value="HEN14995.1"/>
    <property type="molecule type" value="Genomic_DNA"/>
</dbReference>
<feature type="transmembrane region" description="Helical" evidence="7">
    <location>
        <begin position="837"/>
        <end position="856"/>
    </location>
</feature>
<feature type="transmembrane region" description="Helical" evidence="7">
    <location>
        <begin position="943"/>
        <end position="963"/>
    </location>
</feature>
<dbReference type="InterPro" id="IPR003392">
    <property type="entry name" value="PTHD_SSD"/>
</dbReference>
<feature type="transmembrane region" description="Helical" evidence="7">
    <location>
        <begin position="1009"/>
        <end position="1035"/>
    </location>
</feature>
<proteinExistence type="predicted"/>
<protein>
    <recommendedName>
        <fullName evidence="8">SSD domain-containing protein</fullName>
    </recommendedName>
</protein>
<evidence type="ECO:0000313" key="9">
    <source>
        <dbReference type="EMBL" id="HEN14995.1"/>
    </source>
</evidence>
<feature type="transmembrane region" description="Helical" evidence="7">
    <location>
        <begin position="890"/>
        <end position="910"/>
    </location>
</feature>
<comment type="caution">
    <text evidence="9">The sequence shown here is derived from an EMBL/GenBank/DDBJ whole genome shotgun (WGS) entry which is preliminary data.</text>
</comment>
<feature type="transmembrane region" description="Helical" evidence="7">
    <location>
        <begin position="862"/>
        <end position="883"/>
    </location>
</feature>
<keyword evidence="2" id="KW-1003">Cell membrane</keyword>
<keyword evidence="5 7" id="KW-0472">Membrane</keyword>
<evidence type="ECO:0000256" key="7">
    <source>
        <dbReference type="SAM" id="Phobius"/>
    </source>
</evidence>
<dbReference type="InterPro" id="IPR050545">
    <property type="entry name" value="Mycobact_MmpL"/>
</dbReference>
<name>A0A7C2P539_9PLAN</name>
<organism evidence="9">
    <name type="scientific">Schlesneria paludicola</name>
    <dbReference type="NCBI Taxonomy" id="360056"/>
    <lineage>
        <taxon>Bacteria</taxon>
        <taxon>Pseudomonadati</taxon>
        <taxon>Planctomycetota</taxon>
        <taxon>Planctomycetia</taxon>
        <taxon>Planctomycetales</taxon>
        <taxon>Planctomycetaceae</taxon>
        <taxon>Schlesneria</taxon>
    </lineage>
</organism>
<dbReference type="Pfam" id="PF03176">
    <property type="entry name" value="MMPL"/>
    <property type="match status" value="1"/>
</dbReference>
<sequence length="1073" mass="117226">MDRLRPTSIETAWSRWGSRRLLRRFQPVLATKQLAKMTVRVVWAGCRDGCTGPELPVCLKKTVRRSLCRRLADSPCPQKPTAETRCMSDPSTASDAPSWLAGGLRSLTHSVARRPKTTLLCVALSVAACVAYTAWKLEFKTDRSDLIDPSTPFHQRWLRYTETFGESGDMVVVIEAAQPETIKQAQDALGEKLLRQPELFANVLYKVEPGNLRHKGLQYLPPELLAQGLERLEEYRPVLLGRWDLVKLESVIPLLRYQLQDLGQESIPADHPLWLHAERLAESLARFAEDRDDFQNPWPDILPVDPAMRDQANQTVYLLNEAGSMGFVMAAPAGTGDGFNGATAAIDRLRQLIAETKSEIPAARISLTGIPVLENDEMRRSQADSSAAGILSFLGVWLLFWIGFRGFRHPALGMVTLLVGMAWSFGFTTLVVGHLNILSVAFASIVIGLGNDFAIHLLSRYLHLRHHGRDVGHALVEAAGTVGPGIVTGAVTTALAFFCAAFTSFLGVAELGVIAGGGILLCAVATFTCLPATVALLDRRTEERMLPMPFQGRWLGHATSHYPRTVLALTVGGLLAVGWAACDWTQGWPRPRVTYDHNLLNLQAEGLESVETQQHIFEASNNSLLYAISLADSADQARELRAKFEALPTVRHVEDLASRLPRYSPRETQLLVQAFHAYLSKLPDQPPPPGPAVPAAVGQSLDQFQRFLQSHPSPHARTVAASLDRFLNALDRMTLQEQMVLLGEFQYRLAYSLLAQFQALADASDPTPVSADDLPAALASRYIGPQGQWLLQVFPRDHVWDMEPLETFVRDVRSVDPEVTGTPLQNFEAALQIKQSYEICAVYSLVVILLILLINYLPNELIVSSLVLPGLATAAVAGVCAWARLPVPMMVWLLAYITVSFAAAAYQNWVSVVHCLVAIVPPLLGTLLTFGLLAVLDIPLNPANLIILPLIIGIGVDNGVHVLHDFYEHRQGVYTPSSSMVNAITMTSSTSIIGFGSMMIAAHRGLQSLGAVLSIGVASCVLLAMVTLPAFLAWFSSRFSSPPQANDEESPAGQSGPSQPPTILPLPSVTRVA</sequence>
<evidence type="ECO:0000256" key="4">
    <source>
        <dbReference type="ARBA" id="ARBA00022989"/>
    </source>
</evidence>
<feature type="transmembrane region" description="Helical" evidence="7">
    <location>
        <begin position="411"/>
        <end position="431"/>
    </location>
</feature>
<evidence type="ECO:0000259" key="8">
    <source>
        <dbReference type="PROSITE" id="PS50156"/>
    </source>
</evidence>
<evidence type="ECO:0000256" key="1">
    <source>
        <dbReference type="ARBA" id="ARBA00004651"/>
    </source>
</evidence>
<feature type="domain" description="SSD" evidence="8">
    <location>
        <begin position="413"/>
        <end position="536"/>
    </location>
</feature>
<dbReference type="PANTHER" id="PTHR33406">
    <property type="entry name" value="MEMBRANE PROTEIN MJ1562-RELATED"/>
    <property type="match status" value="1"/>
</dbReference>
<feature type="transmembrane region" description="Helical" evidence="7">
    <location>
        <begin position="386"/>
        <end position="404"/>
    </location>
</feature>
<evidence type="ECO:0000256" key="3">
    <source>
        <dbReference type="ARBA" id="ARBA00022692"/>
    </source>
</evidence>
<accession>A0A7C2P539</accession>
<reference evidence="9" key="1">
    <citation type="journal article" date="2020" name="mSystems">
        <title>Genome- and Community-Level Interaction Insights into Carbon Utilization and Element Cycling Functions of Hydrothermarchaeota in Hydrothermal Sediment.</title>
        <authorList>
            <person name="Zhou Z."/>
            <person name="Liu Y."/>
            <person name="Xu W."/>
            <person name="Pan J."/>
            <person name="Luo Z.H."/>
            <person name="Li M."/>
        </authorList>
    </citation>
    <scope>NUCLEOTIDE SEQUENCE [LARGE SCALE GENOMIC DNA]</scope>
    <source>
        <strain evidence="9">SpSt-339</strain>
    </source>
</reference>
<evidence type="ECO:0000256" key="2">
    <source>
        <dbReference type="ARBA" id="ARBA00022475"/>
    </source>
</evidence>
<feature type="transmembrane region" description="Helical" evidence="7">
    <location>
        <begin position="916"/>
        <end position="936"/>
    </location>
</feature>
<dbReference type="SUPFAM" id="SSF82866">
    <property type="entry name" value="Multidrug efflux transporter AcrB transmembrane domain"/>
    <property type="match status" value="2"/>
</dbReference>
<dbReference type="Pfam" id="PF02460">
    <property type="entry name" value="Patched"/>
    <property type="match status" value="1"/>
</dbReference>
<dbReference type="GO" id="GO:0005886">
    <property type="term" value="C:plasma membrane"/>
    <property type="evidence" value="ECO:0007669"/>
    <property type="project" value="UniProtKB-SubCell"/>
</dbReference>
<gene>
    <name evidence="9" type="ORF">ENQ76_05935</name>
</gene>
<feature type="transmembrane region" description="Helical" evidence="7">
    <location>
        <begin position="983"/>
        <end position="1002"/>
    </location>
</feature>
<comment type="subcellular location">
    <subcellularLocation>
        <location evidence="1">Cell membrane</location>
        <topology evidence="1">Multi-pass membrane protein</topology>
    </subcellularLocation>
</comment>
<feature type="transmembrane region" description="Helical" evidence="7">
    <location>
        <begin position="479"/>
        <end position="505"/>
    </location>
</feature>
<dbReference type="InterPro" id="IPR000731">
    <property type="entry name" value="SSD"/>
</dbReference>
<dbReference type="InterPro" id="IPR004869">
    <property type="entry name" value="MMPL_dom"/>
</dbReference>
<keyword evidence="3 7" id="KW-0812">Transmembrane</keyword>
<evidence type="ECO:0000256" key="6">
    <source>
        <dbReference type="SAM" id="MobiDB-lite"/>
    </source>
</evidence>
<dbReference type="Gene3D" id="1.20.1640.10">
    <property type="entry name" value="Multidrug efflux transporter AcrB transmembrane domain"/>
    <property type="match status" value="2"/>
</dbReference>
<dbReference type="PROSITE" id="PS50156">
    <property type="entry name" value="SSD"/>
    <property type="match status" value="1"/>
</dbReference>
<evidence type="ECO:0000256" key="5">
    <source>
        <dbReference type="ARBA" id="ARBA00023136"/>
    </source>
</evidence>
<dbReference type="AlphaFoldDB" id="A0A7C2P539"/>
<feature type="transmembrane region" description="Helical" evidence="7">
    <location>
        <begin position="437"/>
        <end position="458"/>
    </location>
</feature>